<proteinExistence type="predicted"/>
<gene>
    <name evidence="1" type="ORF">QE152_g25876</name>
</gene>
<evidence type="ECO:0000313" key="2">
    <source>
        <dbReference type="Proteomes" id="UP001458880"/>
    </source>
</evidence>
<dbReference type="EMBL" id="JASPKY010000289">
    <property type="protein sequence ID" value="KAK9710747.1"/>
    <property type="molecule type" value="Genomic_DNA"/>
</dbReference>
<sequence>MDFLICDLVVPKDELDPTNCLAEPCLARSSTDSFPFTPLWPGTQAKVNFLWEPTSFEAFTQSQTSLKSTLAELIALSVAWLSEKIATLLPSSVHLPTSLIALSVAWLSEKIATLLPSSVHLPTSLTQWRIAATSA</sequence>
<protein>
    <submittedName>
        <fullName evidence="1">Uncharacterized protein</fullName>
    </submittedName>
</protein>
<name>A0AAW1K064_POPJA</name>
<keyword evidence="2" id="KW-1185">Reference proteome</keyword>
<comment type="caution">
    <text evidence="1">The sequence shown here is derived from an EMBL/GenBank/DDBJ whole genome shotgun (WGS) entry which is preliminary data.</text>
</comment>
<accession>A0AAW1K064</accession>
<dbReference type="Proteomes" id="UP001458880">
    <property type="component" value="Unassembled WGS sequence"/>
</dbReference>
<organism evidence="1 2">
    <name type="scientific">Popillia japonica</name>
    <name type="common">Japanese beetle</name>
    <dbReference type="NCBI Taxonomy" id="7064"/>
    <lineage>
        <taxon>Eukaryota</taxon>
        <taxon>Metazoa</taxon>
        <taxon>Ecdysozoa</taxon>
        <taxon>Arthropoda</taxon>
        <taxon>Hexapoda</taxon>
        <taxon>Insecta</taxon>
        <taxon>Pterygota</taxon>
        <taxon>Neoptera</taxon>
        <taxon>Endopterygota</taxon>
        <taxon>Coleoptera</taxon>
        <taxon>Polyphaga</taxon>
        <taxon>Scarabaeiformia</taxon>
        <taxon>Scarabaeidae</taxon>
        <taxon>Rutelinae</taxon>
        <taxon>Popillia</taxon>
    </lineage>
</organism>
<evidence type="ECO:0000313" key="1">
    <source>
        <dbReference type="EMBL" id="KAK9710747.1"/>
    </source>
</evidence>
<dbReference type="AlphaFoldDB" id="A0AAW1K064"/>
<reference evidence="1 2" key="1">
    <citation type="journal article" date="2024" name="BMC Genomics">
        <title>De novo assembly and annotation of Popillia japonica's genome with initial clues to its potential as an invasive pest.</title>
        <authorList>
            <person name="Cucini C."/>
            <person name="Boschi S."/>
            <person name="Funari R."/>
            <person name="Cardaioli E."/>
            <person name="Iannotti N."/>
            <person name="Marturano G."/>
            <person name="Paoli F."/>
            <person name="Bruttini M."/>
            <person name="Carapelli A."/>
            <person name="Frati F."/>
            <person name="Nardi F."/>
        </authorList>
    </citation>
    <scope>NUCLEOTIDE SEQUENCE [LARGE SCALE GENOMIC DNA]</scope>
    <source>
        <strain evidence="1">DMR45628</strain>
    </source>
</reference>